<dbReference type="Gene3D" id="3.30.720.50">
    <property type="match status" value="1"/>
</dbReference>
<evidence type="ECO:0000256" key="1">
    <source>
        <dbReference type="ARBA" id="ARBA00009558"/>
    </source>
</evidence>
<dbReference type="Proteomes" id="UP000663833">
    <property type="component" value="Unassembled WGS sequence"/>
</dbReference>
<evidence type="ECO:0000313" key="13">
    <source>
        <dbReference type="EMBL" id="CAF4880824.1"/>
    </source>
</evidence>
<dbReference type="EMBL" id="CAJOBQ010004016">
    <property type="protein sequence ID" value="CAF4624682.1"/>
    <property type="molecule type" value="Genomic_DNA"/>
</dbReference>
<evidence type="ECO:0000313" key="12">
    <source>
        <dbReference type="EMBL" id="CAF4624682.1"/>
    </source>
</evidence>
<dbReference type="Proteomes" id="UP000663851">
    <property type="component" value="Unassembled WGS sequence"/>
</dbReference>
<dbReference type="EC" id="2.4.2.31" evidence="6"/>
<evidence type="ECO:0000256" key="5">
    <source>
        <dbReference type="ARBA" id="ARBA00047597"/>
    </source>
</evidence>
<keyword evidence="2 6" id="KW-0328">Glycosyltransferase</keyword>
<dbReference type="Proteomes" id="UP000663862">
    <property type="component" value="Unassembled WGS sequence"/>
</dbReference>
<comment type="catalytic activity">
    <reaction evidence="5 6">
        <text>L-arginyl-[protein] + NAD(+) = N(omega)-(ADP-D-ribosyl)-L-arginyl-[protein] + nicotinamide + H(+)</text>
        <dbReference type="Rhea" id="RHEA:19149"/>
        <dbReference type="Rhea" id="RHEA-COMP:10532"/>
        <dbReference type="Rhea" id="RHEA-COMP:15087"/>
        <dbReference type="ChEBI" id="CHEBI:15378"/>
        <dbReference type="ChEBI" id="CHEBI:17154"/>
        <dbReference type="ChEBI" id="CHEBI:29965"/>
        <dbReference type="ChEBI" id="CHEBI:57540"/>
        <dbReference type="ChEBI" id="CHEBI:142554"/>
        <dbReference type="EC" id="2.4.2.31"/>
    </reaction>
</comment>
<evidence type="ECO:0000313" key="10">
    <source>
        <dbReference type="EMBL" id="CAF3498959.1"/>
    </source>
</evidence>
<dbReference type="GO" id="GO:0106274">
    <property type="term" value="F:NAD+-protein-arginine ADP-ribosyltransferase activity"/>
    <property type="evidence" value="ECO:0007669"/>
    <property type="project" value="UniProtKB-EC"/>
</dbReference>
<keyword evidence="6" id="KW-0521">NADP</keyword>
<gene>
    <name evidence="10" type="ORF">FME351_LOCUS16656</name>
    <name evidence="11" type="ORF">HFQ381_LOCUS29074</name>
    <name evidence="8" type="ORF">KIK155_LOCUS7040</name>
    <name evidence="9" type="ORF">LUA448_LOCUS24659</name>
    <name evidence="13" type="ORF">TOA249_LOCUS29242</name>
    <name evidence="12" type="ORF">TSG867_LOCUS29237</name>
</gene>
<comment type="caution">
    <text evidence="10">The sequence shown here is derived from an EMBL/GenBank/DDBJ whole genome shotgun (WGS) entry which is preliminary data.</text>
</comment>
<dbReference type="AlphaFoldDB" id="A0A818GXI8"/>
<evidence type="ECO:0000259" key="7">
    <source>
        <dbReference type="PROSITE" id="PS50918"/>
    </source>
</evidence>
<dbReference type="InterPro" id="IPR037197">
    <property type="entry name" value="WWE_dom_sf"/>
</dbReference>
<dbReference type="PROSITE" id="PS50918">
    <property type="entry name" value="WWE"/>
    <property type="match status" value="1"/>
</dbReference>
<dbReference type="EMBL" id="CAJNYU010002049">
    <property type="protein sequence ID" value="CAF3498959.1"/>
    <property type="molecule type" value="Genomic_DNA"/>
</dbReference>
<organism evidence="10 14">
    <name type="scientific">Rotaria socialis</name>
    <dbReference type="NCBI Taxonomy" id="392032"/>
    <lineage>
        <taxon>Eukaryota</taxon>
        <taxon>Metazoa</taxon>
        <taxon>Spiralia</taxon>
        <taxon>Gnathifera</taxon>
        <taxon>Rotifera</taxon>
        <taxon>Eurotatoria</taxon>
        <taxon>Bdelloidea</taxon>
        <taxon>Philodinida</taxon>
        <taxon>Philodinidae</taxon>
        <taxon>Rotaria</taxon>
    </lineage>
</organism>
<dbReference type="GO" id="GO:0016779">
    <property type="term" value="F:nucleotidyltransferase activity"/>
    <property type="evidence" value="ECO:0007669"/>
    <property type="project" value="UniProtKB-KW"/>
</dbReference>
<name>A0A818GXI8_9BILA</name>
<dbReference type="SUPFAM" id="SSF117839">
    <property type="entry name" value="WWE domain"/>
    <property type="match status" value="1"/>
</dbReference>
<evidence type="ECO:0000256" key="4">
    <source>
        <dbReference type="ARBA" id="ARBA00022695"/>
    </source>
</evidence>
<evidence type="ECO:0000313" key="9">
    <source>
        <dbReference type="EMBL" id="CAF3490888.1"/>
    </source>
</evidence>
<dbReference type="Gene3D" id="3.90.176.10">
    <property type="entry name" value="Toxin ADP-ribosyltransferase, Chain A, domain 1"/>
    <property type="match status" value="1"/>
</dbReference>
<keyword evidence="3 6" id="KW-0808">Transferase</keyword>
<evidence type="ECO:0000256" key="3">
    <source>
        <dbReference type="ARBA" id="ARBA00022679"/>
    </source>
</evidence>
<evidence type="ECO:0000256" key="2">
    <source>
        <dbReference type="ARBA" id="ARBA00022676"/>
    </source>
</evidence>
<feature type="domain" description="WWE" evidence="7">
    <location>
        <begin position="4"/>
        <end position="88"/>
    </location>
</feature>
<evidence type="ECO:0000313" key="8">
    <source>
        <dbReference type="EMBL" id="CAF3389246.1"/>
    </source>
</evidence>
<keyword evidence="4" id="KW-0548">Nucleotidyltransferase</keyword>
<dbReference type="Proteomes" id="UP000663865">
    <property type="component" value="Unassembled WGS sequence"/>
</dbReference>
<dbReference type="InterPro" id="IPR000768">
    <property type="entry name" value="ART"/>
</dbReference>
<reference evidence="10" key="1">
    <citation type="submission" date="2021-02" db="EMBL/GenBank/DDBJ databases">
        <authorList>
            <person name="Nowell W R."/>
        </authorList>
    </citation>
    <scope>NUCLEOTIDE SEQUENCE</scope>
</reference>
<dbReference type="Pfam" id="PF02825">
    <property type="entry name" value="WWE"/>
    <property type="match status" value="1"/>
</dbReference>
<keyword evidence="6" id="KW-0520">NAD</keyword>
<proteinExistence type="inferred from homology"/>
<dbReference type="Proteomes" id="UP000663869">
    <property type="component" value="Unassembled WGS sequence"/>
</dbReference>
<dbReference type="Pfam" id="PF01129">
    <property type="entry name" value="ART"/>
    <property type="match status" value="1"/>
</dbReference>
<protein>
    <recommendedName>
        <fullName evidence="6">NAD(P)(+)--arginine ADP-ribosyltransferase</fullName>
        <ecNumber evidence="6">2.4.2.31</ecNumber>
    </recommendedName>
    <alternativeName>
        <fullName evidence="6">Mono(ADP-ribosyl)transferase</fullName>
    </alternativeName>
</protein>
<evidence type="ECO:0000313" key="11">
    <source>
        <dbReference type="EMBL" id="CAF4520236.1"/>
    </source>
</evidence>
<evidence type="ECO:0000256" key="6">
    <source>
        <dbReference type="RuleBase" id="RU361228"/>
    </source>
</evidence>
<dbReference type="SUPFAM" id="SSF56399">
    <property type="entry name" value="ADP-ribosylation"/>
    <property type="match status" value="1"/>
</dbReference>
<accession>A0A818GXI8</accession>
<dbReference type="EMBL" id="CAJNYV010000854">
    <property type="protein sequence ID" value="CAF3389246.1"/>
    <property type="molecule type" value="Genomic_DNA"/>
</dbReference>
<dbReference type="EMBL" id="CAJOBS010004404">
    <property type="protein sequence ID" value="CAF4880824.1"/>
    <property type="molecule type" value="Genomic_DNA"/>
</dbReference>
<sequence>MHEALVSDIFPVNTTYSVTWMWKSNNDPLDSKLPDKWSAYSAAISANIELAYRCHLSQVCIDQNYVIDLKKMIQVCTDDTHRQRLVKRCPLSDMDDDCIDWRRERFAFELDQQVTDSIQTNTSVDNIQYYGSRFIADWLLKFADGSLKVKFDTIFPALVNGIRTEGYLNGASEKIIKWLTDKLEEVRDKVQKKNEFKRITYLSKCCAKLYTKNCFLFRLINITLREDDRTKLNTLGPYCYLVYNYIGCYTHDFLSVRHRLLRHFRNAQPRSLVVYRGDSVPKQKLDEYQQAAGQRHKYFKWLSFVSTSYKRDVGECFARNVLYIIELKGAVSNDQFADLCDNTFMPDEEEVLLRPGVRFQVKSVTFDSERSLQLISIKIVPSYISYLR</sequence>
<dbReference type="PROSITE" id="PS51996">
    <property type="entry name" value="TR_MART"/>
    <property type="match status" value="1"/>
</dbReference>
<dbReference type="EMBL" id="CAJNYD010003258">
    <property type="protein sequence ID" value="CAF3490888.1"/>
    <property type="molecule type" value="Genomic_DNA"/>
</dbReference>
<comment type="similarity">
    <text evidence="1 6">Belongs to the Arg-specific ADP-ribosyltransferase family.</text>
</comment>
<dbReference type="InterPro" id="IPR004170">
    <property type="entry name" value="WWE_dom"/>
</dbReference>
<evidence type="ECO:0000313" key="14">
    <source>
        <dbReference type="Proteomes" id="UP000663869"/>
    </source>
</evidence>
<dbReference type="Proteomes" id="UP000663838">
    <property type="component" value="Unassembled WGS sequence"/>
</dbReference>
<dbReference type="EMBL" id="CAJOBO010004413">
    <property type="protein sequence ID" value="CAF4520236.1"/>
    <property type="molecule type" value="Genomic_DNA"/>
</dbReference>